<accession>A0A0F9F8Z4</accession>
<sequence>MGMAPKWKRCRDTYNGSDSVKAAGMEYLPLLGSHESASDPRYLAYKARAVFYNAMARTVDALGGGIFQKAPEIIAPAEVKAQLADATLKDESVELFALLTAQEVLITGRRGILVDIADSPRDDEEPRPVWHGYAAEDIFSYRTSNAGGDEILTRVVLRERITIDDPEDKDGLAVK</sequence>
<gene>
    <name evidence="1" type="ORF">LCGC14_2333990</name>
</gene>
<protein>
    <submittedName>
        <fullName evidence="1">Uncharacterized protein</fullName>
    </submittedName>
</protein>
<proteinExistence type="predicted"/>
<organism evidence="1">
    <name type="scientific">marine sediment metagenome</name>
    <dbReference type="NCBI Taxonomy" id="412755"/>
    <lineage>
        <taxon>unclassified sequences</taxon>
        <taxon>metagenomes</taxon>
        <taxon>ecological metagenomes</taxon>
    </lineage>
</organism>
<reference evidence="1" key="1">
    <citation type="journal article" date="2015" name="Nature">
        <title>Complex archaea that bridge the gap between prokaryotes and eukaryotes.</title>
        <authorList>
            <person name="Spang A."/>
            <person name="Saw J.H."/>
            <person name="Jorgensen S.L."/>
            <person name="Zaremba-Niedzwiedzka K."/>
            <person name="Martijn J."/>
            <person name="Lind A.E."/>
            <person name="van Eijk R."/>
            <person name="Schleper C."/>
            <person name="Guy L."/>
            <person name="Ettema T.J."/>
        </authorList>
    </citation>
    <scope>NUCLEOTIDE SEQUENCE</scope>
</reference>
<name>A0A0F9F8Z4_9ZZZZ</name>
<evidence type="ECO:0000313" key="1">
    <source>
        <dbReference type="EMBL" id="KKL47592.1"/>
    </source>
</evidence>
<dbReference type="EMBL" id="LAZR01033611">
    <property type="protein sequence ID" value="KKL47592.1"/>
    <property type="molecule type" value="Genomic_DNA"/>
</dbReference>
<dbReference type="AlphaFoldDB" id="A0A0F9F8Z4"/>
<feature type="non-terminal residue" evidence="1">
    <location>
        <position position="175"/>
    </location>
</feature>
<comment type="caution">
    <text evidence="1">The sequence shown here is derived from an EMBL/GenBank/DDBJ whole genome shotgun (WGS) entry which is preliminary data.</text>
</comment>